<protein>
    <submittedName>
        <fullName evidence="1">Uncharacterized protein</fullName>
    </submittedName>
</protein>
<sequence length="130" mass="15511">MPYFDRFDISLGLLGSSERKRLHTGLEPFFTNMGLDLGLRYNYKGFGIENSLYYGAKQMQFFREYGEVIYSGLPFYHANFYDRLEAYWEHRNTYCTARFSFIFHFTESIIANQQMLSIVIDTDKLLRKVF</sequence>
<dbReference type="EMBL" id="MN577568">
    <property type="protein sequence ID" value="QGT50192.1"/>
    <property type="molecule type" value="Genomic_DNA"/>
</dbReference>
<reference evidence="1" key="1">
    <citation type="journal article" date="2020" name="J. ISSAAS">
        <title>Lactobacilli and other gastrointestinal microbiota of Peromyscus leucopus, reservoir host for agents of Lyme disease and other zoonoses in North America.</title>
        <authorList>
            <person name="Milovic A."/>
            <person name="Bassam K."/>
            <person name="Shao H."/>
            <person name="Chatzistamou I."/>
            <person name="Tufts D.M."/>
            <person name="Diuk-Wasser M."/>
            <person name="Barbour A.G."/>
        </authorList>
    </citation>
    <scope>NUCLEOTIDE SEQUENCE</scope>
    <source>
        <strain evidence="1">LL4</strain>
    </source>
</reference>
<name>A0A650EL73_9HELI</name>
<dbReference type="AlphaFoldDB" id="A0A650EL73"/>
<evidence type="ECO:0000313" key="1">
    <source>
        <dbReference type="EMBL" id="QGT50192.1"/>
    </source>
</evidence>
<proteinExistence type="predicted"/>
<accession>A0A650EL73</accession>
<organism evidence="1">
    <name type="scientific">uncultured Helicobacter sp</name>
    <dbReference type="NCBI Taxonomy" id="175537"/>
    <lineage>
        <taxon>Bacteria</taxon>
        <taxon>Pseudomonadati</taxon>
        <taxon>Campylobacterota</taxon>
        <taxon>Epsilonproteobacteria</taxon>
        <taxon>Campylobacterales</taxon>
        <taxon>Helicobacteraceae</taxon>
        <taxon>Helicobacter</taxon>
        <taxon>environmental samples</taxon>
    </lineage>
</organism>
<gene>
    <name evidence="1" type="ORF">Helico6505_0240</name>
</gene>